<keyword evidence="2" id="KW-1003">Cell membrane</keyword>
<feature type="transmembrane region" description="Helical" evidence="6">
    <location>
        <begin position="343"/>
        <end position="362"/>
    </location>
</feature>
<feature type="transmembrane region" description="Helical" evidence="6">
    <location>
        <begin position="282"/>
        <end position="301"/>
    </location>
</feature>
<accession>A0ABS1S257</accession>
<organism evidence="7 8">
    <name type="scientific">Paracoccus aerius</name>
    <dbReference type="NCBI Taxonomy" id="1915382"/>
    <lineage>
        <taxon>Bacteria</taxon>
        <taxon>Pseudomonadati</taxon>
        <taxon>Pseudomonadota</taxon>
        <taxon>Alphaproteobacteria</taxon>
        <taxon>Rhodobacterales</taxon>
        <taxon>Paracoccaceae</taxon>
        <taxon>Paracoccus</taxon>
    </lineage>
</organism>
<keyword evidence="4 6" id="KW-1133">Transmembrane helix</keyword>
<feature type="transmembrane region" description="Helical" evidence="6">
    <location>
        <begin position="313"/>
        <end position="331"/>
    </location>
</feature>
<comment type="caution">
    <text evidence="7">The sequence shown here is derived from an EMBL/GenBank/DDBJ whole genome shotgun (WGS) entry which is preliminary data.</text>
</comment>
<dbReference type="RefSeq" id="WP_191307744.1">
    <property type="nucleotide sequence ID" value="NZ_BNCL01000002.1"/>
</dbReference>
<sequence length="376" mass="41053">MPRIDRYILGQMLTLFGFFALVLVSVYWINRAVSLFDDLLSDGQTALVVLEFTALTLPLVISVVLPVAAFAATAYGTNRMAGESELVAMQAAGLSPWRLARPVLVFGVFVGLMVAVLVHGLVPLARARLADRQAELAQDVTEQFLRPGSFQYPADGITLFIRDIATDGRLLDLFIEDARDPANQTIYTSEEALVVRAENGPVLILLRGMSQNLRQNGDRQALAVTRFQEFSYDIGAMLTGGGRRGRDLRDYGTLRLLDPDADLLSATGATAPDARREAHERIAQPLLSPVAAMIGFATLLIGGYSRFGVWRQVFWAILGLLVVQFLSNAAANQTGRDPSLWPLVYLPALIGAMLCCGLLWWAGKPRRLKHRTGAAA</sequence>
<evidence type="ECO:0000256" key="3">
    <source>
        <dbReference type="ARBA" id="ARBA00022692"/>
    </source>
</evidence>
<keyword evidence="8" id="KW-1185">Reference proteome</keyword>
<evidence type="ECO:0000313" key="8">
    <source>
        <dbReference type="Proteomes" id="UP000644749"/>
    </source>
</evidence>
<dbReference type="NCBIfam" id="TIGR04407">
    <property type="entry name" value="LptF_YjgP"/>
    <property type="match status" value="1"/>
</dbReference>
<dbReference type="InterPro" id="IPR005495">
    <property type="entry name" value="LptG/LptF_permease"/>
</dbReference>
<feature type="transmembrane region" description="Helical" evidence="6">
    <location>
        <begin position="103"/>
        <end position="122"/>
    </location>
</feature>
<keyword evidence="5 6" id="KW-0472">Membrane</keyword>
<feature type="transmembrane region" description="Helical" evidence="6">
    <location>
        <begin position="7"/>
        <end position="29"/>
    </location>
</feature>
<evidence type="ECO:0000256" key="6">
    <source>
        <dbReference type="SAM" id="Phobius"/>
    </source>
</evidence>
<evidence type="ECO:0000256" key="1">
    <source>
        <dbReference type="ARBA" id="ARBA00004651"/>
    </source>
</evidence>
<feature type="transmembrane region" description="Helical" evidence="6">
    <location>
        <begin position="49"/>
        <end position="72"/>
    </location>
</feature>
<gene>
    <name evidence="7" type="primary">lptF</name>
    <name evidence="7" type="ORF">JL111_01855</name>
</gene>
<evidence type="ECO:0000256" key="2">
    <source>
        <dbReference type="ARBA" id="ARBA00022475"/>
    </source>
</evidence>
<proteinExistence type="predicted"/>
<evidence type="ECO:0000256" key="5">
    <source>
        <dbReference type="ARBA" id="ARBA00023136"/>
    </source>
</evidence>
<dbReference type="PANTHER" id="PTHR33529:SF6">
    <property type="entry name" value="YJGP_YJGQ FAMILY PERMEASE"/>
    <property type="match status" value="1"/>
</dbReference>
<comment type="subcellular location">
    <subcellularLocation>
        <location evidence="1">Cell membrane</location>
        <topology evidence="1">Multi-pass membrane protein</topology>
    </subcellularLocation>
</comment>
<dbReference type="Proteomes" id="UP000644749">
    <property type="component" value="Unassembled WGS sequence"/>
</dbReference>
<dbReference type="PANTHER" id="PTHR33529">
    <property type="entry name" value="SLR0882 PROTEIN-RELATED"/>
    <property type="match status" value="1"/>
</dbReference>
<dbReference type="EMBL" id="JAESHT010000001">
    <property type="protein sequence ID" value="MBL3672219.1"/>
    <property type="molecule type" value="Genomic_DNA"/>
</dbReference>
<protein>
    <submittedName>
        <fullName evidence="7">LPS export ABC transporter permease LptF</fullName>
    </submittedName>
</protein>
<evidence type="ECO:0000256" key="4">
    <source>
        <dbReference type="ARBA" id="ARBA00022989"/>
    </source>
</evidence>
<reference evidence="7 8" key="1">
    <citation type="submission" date="2021-01" db="EMBL/GenBank/DDBJ databases">
        <title>011410 draft genome.</title>
        <authorList>
            <person name="Lang L."/>
        </authorList>
    </citation>
    <scope>NUCLEOTIDE SEQUENCE [LARGE SCALE GENOMIC DNA]</scope>
    <source>
        <strain evidence="7 8">KCTC 42845</strain>
    </source>
</reference>
<keyword evidence="3 6" id="KW-0812">Transmembrane</keyword>
<dbReference type="InterPro" id="IPR030922">
    <property type="entry name" value="LptF"/>
</dbReference>
<dbReference type="Pfam" id="PF03739">
    <property type="entry name" value="LptF_LptG"/>
    <property type="match status" value="1"/>
</dbReference>
<name>A0ABS1S257_9RHOB</name>
<evidence type="ECO:0000313" key="7">
    <source>
        <dbReference type="EMBL" id="MBL3672219.1"/>
    </source>
</evidence>